<evidence type="ECO:0000313" key="9">
    <source>
        <dbReference type="EMBL" id="EIT69927.1"/>
    </source>
</evidence>
<evidence type="ECO:0000259" key="8">
    <source>
        <dbReference type="Pfam" id="PF14693"/>
    </source>
</evidence>
<feature type="compositionally biased region" description="Low complexity" evidence="6">
    <location>
        <begin position="199"/>
        <end position="224"/>
    </location>
</feature>
<dbReference type="Proteomes" id="UP000003704">
    <property type="component" value="Unassembled WGS sequence"/>
</dbReference>
<gene>
    <name evidence="5" type="primary">rplY</name>
    <name evidence="5" type="synonym">ctc</name>
    <name evidence="9" type="ORF">WQQ_00640</name>
    <name evidence="10" type="ORF">WQQ_02510</name>
</gene>
<dbReference type="RefSeq" id="WP_007183210.1">
    <property type="nucleotide sequence ID" value="NZ_AKGD01000001.1"/>
</dbReference>
<dbReference type="InterPro" id="IPR020057">
    <property type="entry name" value="Ribosomal_bL25_b-dom"/>
</dbReference>
<evidence type="ECO:0000256" key="1">
    <source>
        <dbReference type="ARBA" id="ARBA00022730"/>
    </source>
</evidence>
<keyword evidence="3 5" id="KW-0689">Ribosomal protein</keyword>
<dbReference type="SUPFAM" id="SSF50715">
    <property type="entry name" value="Ribosomal protein L25-like"/>
    <property type="match status" value="1"/>
</dbReference>
<evidence type="ECO:0000256" key="3">
    <source>
        <dbReference type="ARBA" id="ARBA00022980"/>
    </source>
</evidence>
<keyword evidence="1 5" id="KW-0699">rRNA-binding</keyword>
<dbReference type="InterPro" id="IPR020930">
    <property type="entry name" value="Ribosomal_uL5_bac-type"/>
</dbReference>
<keyword evidence="11" id="KW-1185">Reference proteome</keyword>
<comment type="similarity">
    <text evidence="5">Belongs to the bacterial ribosomal protein bL25 family. CTC subfamily.</text>
</comment>
<accession>I7ZDZ7</accession>
<feature type="region of interest" description="Disordered" evidence="6">
    <location>
        <begin position="195"/>
        <end position="224"/>
    </location>
</feature>
<dbReference type="EMBL" id="AKGD01000001">
    <property type="protein sequence ID" value="EIT70114.1"/>
    <property type="molecule type" value="Genomic_DNA"/>
</dbReference>
<dbReference type="InterPro" id="IPR029751">
    <property type="entry name" value="Ribosomal_L25_dom"/>
</dbReference>
<dbReference type="Gene3D" id="2.170.120.20">
    <property type="entry name" value="Ribosomal protein L25, beta domain"/>
    <property type="match status" value="1"/>
</dbReference>
<dbReference type="GO" id="GO:0022625">
    <property type="term" value="C:cytosolic large ribosomal subunit"/>
    <property type="evidence" value="ECO:0007669"/>
    <property type="project" value="TreeGrafter"/>
</dbReference>
<proteinExistence type="inferred from homology"/>
<dbReference type="Pfam" id="PF14693">
    <property type="entry name" value="Ribosomal_TL5_C"/>
    <property type="match status" value="1"/>
</dbReference>
<dbReference type="CDD" id="cd00495">
    <property type="entry name" value="Ribosomal_L25_TL5_CTC"/>
    <property type="match status" value="1"/>
</dbReference>
<organism evidence="9 11">
    <name type="scientific">Hydrocarboniphaga effusa AP103</name>
    <dbReference type="NCBI Taxonomy" id="1172194"/>
    <lineage>
        <taxon>Bacteria</taxon>
        <taxon>Pseudomonadati</taxon>
        <taxon>Pseudomonadota</taxon>
        <taxon>Gammaproteobacteria</taxon>
        <taxon>Nevskiales</taxon>
        <taxon>Nevskiaceae</taxon>
        <taxon>Hydrocarboniphaga</taxon>
    </lineage>
</organism>
<comment type="subunit">
    <text evidence="5">Part of the 50S ribosomal subunit; part of the 5S rRNA/L5/L18/L25 subcomplex. Contacts the 5S rRNA. Binds to the 5S rRNA independently of L5 and L18.</text>
</comment>
<dbReference type="PATRIC" id="fig|1172194.4.peg.240"/>
<evidence type="ECO:0000259" key="7">
    <source>
        <dbReference type="Pfam" id="PF01386"/>
    </source>
</evidence>
<dbReference type="EMBL" id="AKGD01000001">
    <property type="protein sequence ID" value="EIT69927.1"/>
    <property type="molecule type" value="Genomic_DNA"/>
</dbReference>
<evidence type="ECO:0000256" key="5">
    <source>
        <dbReference type="HAMAP-Rule" id="MF_01334"/>
    </source>
</evidence>
<dbReference type="HAMAP" id="MF_01336">
    <property type="entry name" value="Ribosomal_bL25"/>
    <property type="match status" value="1"/>
</dbReference>
<keyword evidence="2 5" id="KW-0694">RNA-binding</keyword>
<protein>
    <recommendedName>
        <fullName evidence="5">Large ribosomal subunit protein bL25</fullName>
    </recommendedName>
    <alternativeName>
        <fullName evidence="5">General stress protein CTC</fullName>
    </alternativeName>
</protein>
<dbReference type="PANTHER" id="PTHR33284">
    <property type="entry name" value="RIBOSOMAL PROTEIN L25/GLN-TRNA SYNTHETASE, ANTI-CODON-BINDING DOMAIN-CONTAINING PROTEIN"/>
    <property type="match status" value="1"/>
</dbReference>
<dbReference type="PANTHER" id="PTHR33284:SF1">
    <property type="entry name" value="RIBOSOMAL PROTEIN L25_GLN-TRNA SYNTHETASE, ANTI-CODON-BINDING DOMAIN-CONTAINING PROTEIN"/>
    <property type="match status" value="1"/>
</dbReference>
<dbReference type="InterPro" id="IPR020055">
    <property type="entry name" value="Ribosomal_bL25_short"/>
</dbReference>
<dbReference type="AlphaFoldDB" id="I7ZDZ7"/>
<name>I7ZDZ7_9GAMM</name>
<dbReference type="InterPro" id="IPR001021">
    <property type="entry name" value="Ribosomal_bL25_long"/>
</dbReference>
<dbReference type="HAMAP" id="MF_01334">
    <property type="entry name" value="Ribosomal_bL25_CTC"/>
    <property type="match status" value="1"/>
</dbReference>
<dbReference type="NCBIfam" id="NF004128">
    <property type="entry name" value="PRK05618.1-2"/>
    <property type="match status" value="1"/>
</dbReference>
<feature type="domain" description="Large ribosomal subunit protein bL25 beta" evidence="8">
    <location>
        <begin position="103"/>
        <end position="190"/>
    </location>
</feature>
<keyword evidence="4 5" id="KW-0687">Ribonucleoprotein</keyword>
<dbReference type="Gene3D" id="2.40.240.10">
    <property type="entry name" value="Ribosomal Protein L25, Chain P"/>
    <property type="match status" value="1"/>
</dbReference>
<dbReference type="GO" id="GO:0008097">
    <property type="term" value="F:5S rRNA binding"/>
    <property type="evidence" value="ECO:0007669"/>
    <property type="project" value="InterPro"/>
</dbReference>
<reference evidence="9" key="2">
    <citation type="submission" date="2012-05" db="EMBL/GenBank/DDBJ databases">
        <authorList>
            <person name="Park J.-H."/>
            <person name="Zylstra G.J."/>
            <person name="Chae J.-C."/>
        </authorList>
    </citation>
    <scope>NUCLEOTIDE SEQUENCE</scope>
    <source>
        <strain evidence="9">AP103</strain>
    </source>
</reference>
<dbReference type="NCBIfam" id="NF004130">
    <property type="entry name" value="PRK05618.1-5"/>
    <property type="match status" value="1"/>
</dbReference>
<evidence type="ECO:0000313" key="10">
    <source>
        <dbReference type="EMBL" id="EIT70114.1"/>
    </source>
</evidence>
<dbReference type="InterPro" id="IPR020056">
    <property type="entry name" value="Rbsml_bL25/Gln-tRNA_synth_N"/>
</dbReference>
<dbReference type="OrthoDB" id="9806411at2"/>
<dbReference type="NCBIfam" id="NF004612">
    <property type="entry name" value="PRK05943.1"/>
    <property type="match status" value="1"/>
</dbReference>
<dbReference type="NCBIfam" id="TIGR00731">
    <property type="entry name" value="bL25_bact_ctc"/>
    <property type="match status" value="1"/>
</dbReference>
<dbReference type="InterPro" id="IPR011035">
    <property type="entry name" value="Ribosomal_bL25/Gln-tRNA_synth"/>
</dbReference>
<dbReference type="GO" id="GO:0006412">
    <property type="term" value="P:translation"/>
    <property type="evidence" value="ECO:0007669"/>
    <property type="project" value="UniProtKB-UniRule"/>
</dbReference>
<feature type="domain" description="Large ribosomal subunit protein bL25 L25" evidence="7">
    <location>
        <begin position="7"/>
        <end position="94"/>
    </location>
</feature>
<sequence length="224" mass="24261">MKQKFVIEAEARSAQGTGASRRLRHAGSVPGIVYGGKKEPQMISVNHNELWKQLKLEAFYSAIITLNVGGESEQVVLKDLHRHPVREQVLHLDLQRIQADVALRIRVPLHFKGGDVAPGVKTGGGYVEHLLNEVEVECLPKDLPEAFEIDISGLNVNESIHLSQIALPEGVAFVELKHDNDLAVVAIHLPKAAEEEEAAPASAEVPAANQKAADAKAAPAPKKK</sequence>
<dbReference type="InterPro" id="IPR037121">
    <property type="entry name" value="Ribosomal_bL25_C"/>
</dbReference>
<dbReference type="Pfam" id="PF01386">
    <property type="entry name" value="Ribosomal_L25p"/>
    <property type="match status" value="1"/>
</dbReference>
<evidence type="ECO:0000313" key="11">
    <source>
        <dbReference type="Proteomes" id="UP000003704"/>
    </source>
</evidence>
<comment type="function">
    <text evidence="5">This is one of the proteins that binds to the 5S RNA in the ribosome where it forms part of the central protuberance.</text>
</comment>
<comment type="caution">
    <text evidence="9">The sequence shown here is derived from an EMBL/GenBank/DDBJ whole genome shotgun (WGS) entry which is preliminary data.</text>
</comment>
<evidence type="ECO:0000256" key="2">
    <source>
        <dbReference type="ARBA" id="ARBA00022884"/>
    </source>
</evidence>
<dbReference type="STRING" id="1172194.WQQ_00640"/>
<evidence type="ECO:0000256" key="4">
    <source>
        <dbReference type="ARBA" id="ARBA00023274"/>
    </source>
</evidence>
<reference evidence="9 11" key="1">
    <citation type="journal article" date="2012" name="J. Bacteriol.">
        <title>Genome Sequence of n-Alkane-Degrading Hydrocarboniphaga effusa Strain AP103T (ATCC BAA-332T).</title>
        <authorList>
            <person name="Chang H.K."/>
            <person name="Zylstra G.J."/>
            <person name="Chae J.C."/>
        </authorList>
    </citation>
    <scope>NUCLEOTIDE SEQUENCE [LARGE SCALE GENOMIC DNA]</scope>
    <source>
        <strain evidence="9 11">AP103</strain>
    </source>
</reference>
<evidence type="ECO:0000256" key="6">
    <source>
        <dbReference type="SAM" id="MobiDB-lite"/>
    </source>
</evidence>
<dbReference type="GO" id="GO:0003735">
    <property type="term" value="F:structural constituent of ribosome"/>
    <property type="evidence" value="ECO:0007669"/>
    <property type="project" value="InterPro"/>
</dbReference>